<name>K4JN35_9CAUD</name>
<protein>
    <submittedName>
        <fullName evidence="1">Uncharacterized protein</fullName>
    </submittedName>
</protein>
<evidence type="ECO:0000313" key="1">
    <source>
        <dbReference type="EMBL" id="AFU86624.1"/>
    </source>
</evidence>
<proteinExistence type="predicted"/>
<reference evidence="1 2" key="1">
    <citation type="journal article" date="2012" name="BMC Genomics">
        <title>The Caulobacter crescentus phage phiCbK: genomics of a canonical phage.</title>
        <authorList>
            <person name="Gill J.J."/>
            <person name="Berry J.D."/>
            <person name="Russell W.K."/>
            <person name="Lessor L."/>
            <person name="Escobar Garcia D.A."/>
            <person name="Hernandez D."/>
            <person name="Kane A."/>
            <person name="Keene J."/>
            <person name="Maddox M."/>
            <person name="Martin R."/>
            <person name="Mohan S."/>
            <person name="Thorn A.M."/>
            <person name="Russell D.H."/>
            <person name="Young R."/>
        </authorList>
    </citation>
    <scope>NUCLEOTIDE SEQUENCE [LARGE SCALE GENOMIC DNA]</scope>
</reference>
<organism evidence="1 2">
    <name type="scientific">Caulobacter phage CcrRogue</name>
    <dbReference type="NCBI Taxonomy" id="2927986"/>
    <lineage>
        <taxon>Viruses</taxon>
        <taxon>Duplodnaviria</taxon>
        <taxon>Heunggongvirae</taxon>
        <taxon>Uroviricota</taxon>
        <taxon>Caudoviricetes</taxon>
        <taxon>Jeanschmidtviridae</taxon>
        <taxon>Poindextervirus</taxon>
        <taxon>Poindextervirus rogue</taxon>
    </lineage>
</organism>
<dbReference type="OrthoDB" id="37535at10239"/>
<gene>
    <name evidence="1" type="ORF">CcrRogue_gp142</name>
</gene>
<evidence type="ECO:0000313" key="2">
    <source>
        <dbReference type="Proteomes" id="UP000000461"/>
    </source>
</evidence>
<accession>K4JN35</accession>
<dbReference type="Proteomes" id="UP000000461">
    <property type="component" value="Segment"/>
</dbReference>
<keyword evidence="2" id="KW-1185">Reference proteome</keyword>
<dbReference type="KEGG" id="vg:13995923"/>
<dbReference type="EMBL" id="JX100814">
    <property type="protein sequence ID" value="AFU86624.1"/>
    <property type="molecule type" value="Genomic_DNA"/>
</dbReference>
<sequence>MNQPTEKPVFATESGGYLFQVYAAPADHGRAYLGFCDGVLSVSGDTVDVTLRALARKHAEPKRTAQVIDFTAEKLKRLGAVVAA</sequence>